<protein>
    <recommendedName>
        <fullName evidence="18">Cytochrome P450</fullName>
    </recommendedName>
</protein>
<evidence type="ECO:0008006" key="18">
    <source>
        <dbReference type="Google" id="ProtNLM"/>
    </source>
</evidence>
<dbReference type="PRINTS" id="PR00463">
    <property type="entry name" value="EP450I"/>
</dbReference>
<dbReference type="AlphaFoldDB" id="M2PLM2"/>
<evidence type="ECO:0000256" key="6">
    <source>
        <dbReference type="ARBA" id="ARBA00022692"/>
    </source>
</evidence>
<feature type="region of interest" description="Disordered" evidence="15">
    <location>
        <begin position="348"/>
        <end position="369"/>
    </location>
</feature>
<keyword evidence="12" id="KW-0472">Membrane</keyword>
<evidence type="ECO:0000256" key="10">
    <source>
        <dbReference type="ARBA" id="ARBA00023004"/>
    </source>
</evidence>
<comment type="subcellular location">
    <subcellularLocation>
        <location evidence="2">Membrane</location>
        <topology evidence="2">Single-pass membrane protein</topology>
    </subcellularLocation>
</comment>
<keyword evidence="17" id="KW-1185">Reference proteome</keyword>
<keyword evidence="11 14" id="KW-0503">Monooxygenase</keyword>
<evidence type="ECO:0000256" key="11">
    <source>
        <dbReference type="ARBA" id="ARBA00023033"/>
    </source>
</evidence>
<dbReference type="PANTHER" id="PTHR46300:SF7">
    <property type="entry name" value="P450, PUTATIVE (EUROFUNG)-RELATED"/>
    <property type="match status" value="1"/>
</dbReference>
<evidence type="ECO:0000256" key="9">
    <source>
        <dbReference type="ARBA" id="ARBA00023002"/>
    </source>
</evidence>
<keyword evidence="6" id="KW-0812">Transmembrane</keyword>
<evidence type="ECO:0000256" key="1">
    <source>
        <dbReference type="ARBA" id="ARBA00001971"/>
    </source>
</evidence>
<dbReference type="Pfam" id="PF00067">
    <property type="entry name" value="p450"/>
    <property type="match status" value="1"/>
</dbReference>
<dbReference type="InterPro" id="IPR001128">
    <property type="entry name" value="Cyt_P450"/>
</dbReference>
<dbReference type="STRING" id="914234.M2PLM2"/>
<keyword evidence="9 14" id="KW-0560">Oxidoreductase</keyword>
<evidence type="ECO:0000256" key="4">
    <source>
        <dbReference type="ARBA" id="ARBA00010617"/>
    </source>
</evidence>
<dbReference type="SUPFAM" id="SSF48264">
    <property type="entry name" value="Cytochrome P450"/>
    <property type="match status" value="1"/>
</dbReference>
<sequence length="395" mass="44587">MPYGGRWREYKRAFNQLFNQTTVREYRPQLVKAARYLVKRLYNKPQDFAHHIRYSFGSSILSVVYGIQVAEEDDNYIATVEHALEGAEQGFRPGAFLVDFIPALKYVPEWVPGAEFQRKAAGWKKDAEAMKDVPWQNIVKDGDHTPVAMKLSELLSNVDASDFGEDGDEMSRNICAIAYAGGADTTVGAVHCFFLAMAIYPEVQRRAQQELTTVVGPNRMPEFSDWDSLPYISALCKESMRWQPTLPLSVAHRSLEDDEYRGYFIPAGSILIQNTWAILHDPEKYPDPERFNPERFLKDGRLDPGVKDVRAAFGAGRRICPGRYFSDMSLFITVASILHTFDISPPLDSESRPRKIEPAMGSGSMSHPLPFECSVKPRSKLAEAVALGDYSTEQR</sequence>
<reference evidence="16 17" key="1">
    <citation type="journal article" date="2012" name="Proc. Natl. Acad. Sci. U.S.A.">
        <title>Comparative genomics of Ceriporiopsis subvermispora and Phanerochaete chrysosporium provide insight into selective ligninolysis.</title>
        <authorList>
            <person name="Fernandez-Fueyo E."/>
            <person name="Ruiz-Duenas F.J."/>
            <person name="Ferreira P."/>
            <person name="Floudas D."/>
            <person name="Hibbett D.S."/>
            <person name="Canessa P."/>
            <person name="Larrondo L.F."/>
            <person name="James T.Y."/>
            <person name="Seelenfreund D."/>
            <person name="Lobos S."/>
            <person name="Polanco R."/>
            <person name="Tello M."/>
            <person name="Honda Y."/>
            <person name="Watanabe T."/>
            <person name="Watanabe T."/>
            <person name="Ryu J.S."/>
            <person name="Kubicek C.P."/>
            <person name="Schmoll M."/>
            <person name="Gaskell J."/>
            <person name="Hammel K.E."/>
            <person name="St John F.J."/>
            <person name="Vanden Wymelenberg A."/>
            <person name="Sabat G."/>
            <person name="Splinter BonDurant S."/>
            <person name="Syed K."/>
            <person name="Yadav J.S."/>
            <person name="Doddapaneni H."/>
            <person name="Subramanian V."/>
            <person name="Lavin J.L."/>
            <person name="Oguiza J.A."/>
            <person name="Perez G."/>
            <person name="Pisabarro A.G."/>
            <person name="Ramirez L."/>
            <person name="Santoyo F."/>
            <person name="Master E."/>
            <person name="Coutinho P.M."/>
            <person name="Henrissat B."/>
            <person name="Lombard V."/>
            <person name="Magnuson J.K."/>
            <person name="Kuees U."/>
            <person name="Hori C."/>
            <person name="Igarashi K."/>
            <person name="Samejima M."/>
            <person name="Held B.W."/>
            <person name="Barry K.W."/>
            <person name="LaButti K.M."/>
            <person name="Lapidus A."/>
            <person name="Lindquist E.A."/>
            <person name="Lucas S.M."/>
            <person name="Riley R."/>
            <person name="Salamov A.A."/>
            <person name="Hoffmeister D."/>
            <person name="Schwenk D."/>
            <person name="Hadar Y."/>
            <person name="Yarden O."/>
            <person name="de Vries R.P."/>
            <person name="Wiebenga A."/>
            <person name="Stenlid J."/>
            <person name="Eastwood D."/>
            <person name="Grigoriev I.V."/>
            <person name="Berka R.M."/>
            <person name="Blanchette R.A."/>
            <person name="Kersten P."/>
            <person name="Martinez A.T."/>
            <person name="Vicuna R."/>
            <person name="Cullen D."/>
        </authorList>
    </citation>
    <scope>NUCLEOTIDE SEQUENCE [LARGE SCALE GENOMIC DNA]</scope>
    <source>
        <strain evidence="16 17">B</strain>
    </source>
</reference>
<dbReference type="HOGENOM" id="CLU_001570_2_0_1"/>
<comment type="pathway">
    <text evidence="3">Secondary metabolite biosynthesis.</text>
</comment>
<evidence type="ECO:0000256" key="15">
    <source>
        <dbReference type="SAM" id="MobiDB-lite"/>
    </source>
</evidence>
<name>M2PLM2_CERS8</name>
<evidence type="ECO:0000256" key="5">
    <source>
        <dbReference type="ARBA" id="ARBA00022617"/>
    </source>
</evidence>
<evidence type="ECO:0000256" key="14">
    <source>
        <dbReference type="RuleBase" id="RU000461"/>
    </source>
</evidence>
<dbReference type="EMBL" id="KB445796">
    <property type="protein sequence ID" value="EMD37269.1"/>
    <property type="molecule type" value="Genomic_DNA"/>
</dbReference>
<dbReference type="GO" id="GO:0016020">
    <property type="term" value="C:membrane"/>
    <property type="evidence" value="ECO:0007669"/>
    <property type="project" value="UniProtKB-SubCell"/>
</dbReference>
<dbReference type="InterPro" id="IPR017972">
    <property type="entry name" value="Cyt_P450_CS"/>
</dbReference>
<evidence type="ECO:0000256" key="12">
    <source>
        <dbReference type="ARBA" id="ARBA00023136"/>
    </source>
</evidence>
<evidence type="ECO:0000256" key="2">
    <source>
        <dbReference type="ARBA" id="ARBA00004167"/>
    </source>
</evidence>
<evidence type="ECO:0000256" key="8">
    <source>
        <dbReference type="ARBA" id="ARBA00022989"/>
    </source>
</evidence>
<evidence type="ECO:0000256" key="13">
    <source>
        <dbReference type="PIRSR" id="PIRSR602401-1"/>
    </source>
</evidence>
<organism evidence="16 17">
    <name type="scientific">Ceriporiopsis subvermispora (strain B)</name>
    <name type="common">White-rot fungus</name>
    <name type="synonym">Gelatoporia subvermispora</name>
    <dbReference type="NCBI Taxonomy" id="914234"/>
    <lineage>
        <taxon>Eukaryota</taxon>
        <taxon>Fungi</taxon>
        <taxon>Dikarya</taxon>
        <taxon>Basidiomycota</taxon>
        <taxon>Agaricomycotina</taxon>
        <taxon>Agaricomycetes</taxon>
        <taxon>Polyporales</taxon>
        <taxon>Gelatoporiaceae</taxon>
        <taxon>Gelatoporia</taxon>
    </lineage>
</organism>
<keyword evidence="8" id="KW-1133">Transmembrane helix</keyword>
<dbReference type="GO" id="GO:0020037">
    <property type="term" value="F:heme binding"/>
    <property type="evidence" value="ECO:0007669"/>
    <property type="project" value="InterPro"/>
</dbReference>
<comment type="similarity">
    <text evidence="4 14">Belongs to the cytochrome P450 family.</text>
</comment>
<keyword evidence="10 13" id="KW-0408">Iron</keyword>
<evidence type="ECO:0000256" key="3">
    <source>
        <dbReference type="ARBA" id="ARBA00005179"/>
    </source>
</evidence>
<accession>M2PLM2</accession>
<dbReference type="GO" id="GO:0005506">
    <property type="term" value="F:iron ion binding"/>
    <property type="evidence" value="ECO:0007669"/>
    <property type="project" value="InterPro"/>
</dbReference>
<dbReference type="CDD" id="cd11065">
    <property type="entry name" value="CYP64-like"/>
    <property type="match status" value="1"/>
</dbReference>
<dbReference type="PANTHER" id="PTHR46300">
    <property type="entry name" value="P450, PUTATIVE (EUROFUNG)-RELATED-RELATED"/>
    <property type="match status" value="1"/>
</dbReference>
<dbReference type="PROSITE" id="PS00086">
    <property type="entry name" value="CYTOCHROME_P450"/>
    <property type="match status" value="1"/>
</dbReference>
<gene>
    <name evidence="16" type="ORF">CERSUDRAFT_135729</name>
</gene>
<dbReference type="Gene3D" id="1.10.630.10">
    <property type="entry name" value="Cytochrome P450"/>
    <property type="match status" value="1"/>
</dbReference>
<evidence type="ECO:0000256" key="7">
    <source>
        <dbReference type="ARBA" id="ARBA00022723"/>
    </source>
</evidence>
<dbReference type="InterPro" id="IPR002401">
    <property type="entry name" value="Cyt_P450_E_grp-I"/>
</dbReference>
<evidence type="ECO:0000313" key="17">
    <source>
        <dbReference type="Proteomes" id="UP000016930"/>
    </source>
</evidence>
<keyword evidence="7 13" id="KW-0479">Metal-binding</keyword>
<proteinExistence type="inferred from homology"/>
<feature type="binding site" description="axial binding residue" evidence="13">
    <location>
        <position position="320"/>
    </location>
    <ligand>
        <name>heme</name>
        <dbReference type="ChEBI" id="CHEBI:30413"/>
    </ligand>
    <ligandPart>
        <name>Fe</name>
        <dbReference type="ChEBI" id="CHEBI:18248"/>
    </ligandPart>
</feature>
<dbReference type="GO" id="GO:0016705">
    <property type="term" value="F:oxidoreductase activity, acting on paired donors, with incorporation or reduction of molecular oxygen"/>
    <property type="evidence" value="ECO:0007669"/>
    <property type="project" value="InterPro"/>
</dbReference>
<keyword evidence="5 13" id="KW-0349">Heme</keyword>
<evidence type="ECO:0000313" key="16">
    <source>
        <dbReference type="EMBL" id="EMD37269.1"/>
    </source>
</evidence>
<dbReference type="GO" id="GO:0004497">
    <property type="term" value="F:monooxygenase activity"/>
    <property type="evidence" value="ECO:0007669"/>
    <property type="project" value="UniProtKB-KW"/>
</dbReference>
<dbReference type="InterPro" id="IPR050364">
    <property type="entry name" value="Cytochrome_P450_fung"/>
</dbReference>
<comment type="cofactor">
    <cofactor evidence="1 13">
        <name>heme</name>
        <dbReference type="ChEBI" id="CHEBI:30413"/>
    </cofactor>
</comment>
<dbReference type="InterPro" id="IPR036396">
    <property type="entry name" value="Cyt_P450_sf"/>
</dbReference>
<dbReference type="Proteomes" id="UP000016930">
    <property type="component" value="Unassembled WGS sequence"/>
</dbReference>
<dbReference type="OrthoDB" id="2789670at2759"/>